<dbReference type="GO" id="GO:0001786">
    <property type="term" value="F:phosphatidylserine binding"/>
    <property type="evidence" value="ECO:0007669"/>
    <property type="project" value="TreeGrafter"/>
</dbReference>
<dbReference type="GO" id="GO:0009408">
    <property type="term" value="P:response to heat"/>
    <property type="evidence" value="ECO:0007669"/>
    <property type="project" value="TreeGrafter"/>
</dbReference>
<dbReference type="GO" id="GO:0005737">
    <property type="term" value="C:cytoplasm"/>
    <property type="evidence" value="ECO:0007669"/>
    <property type="project" value="TreeGrafter"/>
</dbReference>
<dbReference type="InterPro" id="IPR037104">
    <property type="entry name" value="Annexin_sf"/>
</dbReference>
<dbReference type="SUPFAM" id="SSF47874">
    <property type="entry name" value="Annexin"/>
    <property type="match status" value="1"/>
</dbReference>
<dbReference type="PROSITE" id="PS51897">
    <property type="entry name" value="ANNEXIN_2"/>
    <property type="match status" value="1"/>
</dbReference>
<gene>
    <name evidence="3" type="primary">ANN5</name>
    <name evidence="3" type="ORF">MA16_Dca016628</name>
</gene>
<dbReference type="SMART" id="SM00335">
    <property type="entry name" value="ANX"/>
    <property type="match status" value="1"/>
</dbReference>
<evidence type="ECO:0000313" key="4">
    <source>
        <dbReference type="Proteomes" id="UP000233837"/>
    </source>
</evidence>
<sequence length="163" mass="18632">MLPSPSPCEGEREREMATLRVPLQVPSAKEDAMNLWMACQGREADEKTLIDILAHRDEAQRLQIIQSYEDLYHENLIKKLENELSGELKALSFGRPDLFTSVLKIVILSFISPHKYFEKIIVNGGLGQISKDWEEEPRMPIVNGRQMVILKRHQPVIIGNAKI</sequence>
<dbReference type="GO" id="GO:0005509">
    <property type="term" value="F:calcium ion binding"/>
    <property type="evidence" value="ECO:0007669"/>
    <property type="project" value="InterPro"/>
</dbReference>
<evidence type="ECO:0000256" key="2">
    <source>
        <dbReference type="ARBA" id="ARBA00023216"/>
    </source>
</evidence>
<reference evidence="3 4" key="2">
    <citation type="journal article" date="2017" name="Nature">
        <title>The Apostasia genome and the evolution of orchids.</title>
        <authorList>
            <person name="Zhang G.Q."/>
            <person name="Liu K.W."/>
            <person name="Li Z."/>
            <person name="Lohaus R."/>
            <person name="Hsiao Y.Y."/>
            <person name="Niu S.C."/>
            <person name="Wang J.Y."/>
            <person name="Lin Y.C."/>
            <person name="Xu Q."/>
            <person name="Chen L.J."/>
            <person name="Yoshida K."/>
            <person name="Fujiwara S."/>
            <person name="Wang Z.W."/>
            <person name="Zhang Y.Q."/>
            <person name="Mitsuda N."/>
            <person name="Wang M."/>
            <person name="Liu G.H."/>
            <person name="Pecoraro L."/>
            <person name="Huang H.X."/>
            <person name="Xiao X.J."/>
            <person name="Lin M."/>
            <person name="Wu X.Y."/>
            <person name="Wu W.L."/>
            <person name="Chen Y.Y."/>
            <person name="Chang S.B."/>
            <person name="Sakamoto S."/>
            <person name="Ohme-Takagi M."/>
            <person name="Yagi M."/>
            <person name="Zeng S.J."/>
            <person name="Shen C.Y."/>
            <person name="Yeh C.M."/>
            <person name="Luo Y.B."/>
            <person name="Tsai W.C."/>
            <person name="Van de Peer Y."/>
            <person name="Liu Z.J."/>
        </authorList>
    </citation>
    <scope>NUCLEOTIDE SEQUENCE [LARGE SCALE GENOMIC DNA]</scope>
    <source>
        <tissue evidence="3">The whole plant</tissue>
    </source>
</reference>
<dbReference type="PRINTS" id="PR00196">
    <property type="entry name" value="ANNEXIN"/>
</dbReference>
<dbReference type="GO" id="GO:0009651">
    <property type="term" value="P:response to salt stress"/>
    <property type="evidence" value="ECO:0007669"/>
    <property type="project" value="TreeGrafter"/>
</dbReference>
<dbReference type="Gene3D" id="1.10.220.10">
    <property type="entry name" value="Annexin"/>
    <property type="match status" value="1"/>
</dbReference>
<organism evidence="3 4">
    <name type="scientific">Dendrobium catenatum</name>
    <dbReference type="NCBI Taxonomy" id="906689"/>
    <lineage>
        <taxon>Eukaryota</taxon>
        <taxon>Viridiplantae</taxon>
        <taxon>Streptophyta</taxon>
        <taxon>Embryophyta</taxon>
        <taxon>Tracheophyta</taxon>
        <taxon>Spermatophyta</taxon>
        <taxon>Magnoliopsida</taxon>
        <taxon>Liliopsida</taxon>
        <taxon>Asparagales</taxon>
        <taxon>Orchidaceae</taxon>
        <taxon>Epidendroideae</taxon>
        <taxon>Malaxideae</taxon>
        <taxon>Dendrobiinae</taxon>
        <taxon>Dendrobium</taxon>
    </lineage>
</organism>
<accession>A0A2I0WB54</accession>
<keyword evidence="1" id="KW-0677">Repeat</keyword>
<dbReference type="AlphaFoldDB" id="A0A2I0WB54"/>
<dbReference type="GO" id="GO:0005544">
    <property type="term" value="F:calcium-dependent phospholipid binding"/>
    <property type="evidence" value="ECO:0007669"/>
    <property type="project" value="InterPro"/>
</dbReference>
<protein>
    <submittedName>
        <fullName evidence="3">Annexin D5</fullName>
    </submittedName>
</protein>
<evidence type="ECO:0000313" key="3">
    <source>
        <dbReference type="EMBL" id="PKU72883.1"/>
    </source>
</evidence>
<dbReference type="Pfam" id="PF00191">
    <property type="entry name" value="Annexin"/>
    <property type="match status" value="1"/>
</dbReference>
<keyword evidence="4" id="KW-1185">Reference proteome</keyword>
<dbReference type="PANTHER" id="PTHR10502">
    <property type="entry name" value="ANNEXIN"/>
    <property type="match status" value="1"/>
</dbReference>
<dbReference type="InterPro" id="IPR018502">
    <property type="entry name" value="Annexin_repeat"/>
</dbReference>
<keyword evidence="2" id="KW-0041">Annexin</keyword>
<reference evidence="3 4" key="1">
    <citation type="journal article" date="2016" name="Sci. Rep.">
        <title>The Dendrobium catenatum Lindl. genome sequence provides insights into polysaccharide synthase, floral development and adaptive evolution.</title>
        <authorList>
            <person name="Zhang G.Q."/>
            <person name="Xu Q."/>
            <person name="Bian C."/>
            <person name="Tsai W.C."/>
            <person name="Yeh C.M."/>
            <person name="Liu K.W."/>
            <person name="Yoshida K."/>
            <person name="Zhang L.S."/>
            <person name="Chang S.B."/>
            <person name="Chen F."/>
            <person name="Shi Y."/>
            <person name="Su Y.Y."/>
            <person name="Zhang Y.Q."/>
            <person name="Chen L.J."/>
            <person name="Yin Y."/>
            <person name="Lin M."/>
            <person name="Huang H."/>
            <person name="Deng H."/>
            <person name="Wang Z.W."/>
            <person name="Zhu S.L."/>
            <person name="Zhao X."/>
            <person name="Deng C."/>
            <person name="Niu S.C."/>
            <person name="Huang J."/>
            <person name="Wang M."/>
            <person name="Liu G.H."/>
            <person name="Yang H.J."/>
            <person name="Xiao X.J."/>
            <person name="Hsiao Y.Y."/>
            <person name="Wu W.L."/>
            <person name="Chen Y.Y."/>
            <person name="Mitsuda N."/>
            <person name="Ohme-Takagi M."/>
            <person name="Luo Y.B."/>
            <person name="Van de Peer Y."/>
            <person name="Liu Z.J."/>
        </authorList>
    </citation>
    <scope>NUCLEOTIDE SEQUENCE [LARGE SCALE GENOMIC DNA]</scope>
    <source>
        <tissue evidence="3">The whole plant</tissue>
    </source>
</reference>
<dbReference type="GO" id="GO:0009409">
    <property type="term" value="P:response to cold"/>
    <property type="evidence" value="ECO:0007669"/>
    <property type="project" value="TreeGrafter"/>
</dbReference>
<proteinExistence type="predicted"/>
<dbReference type="InterPro" id="IPR001464">
    <property type="entry name" value="Annexin"/>
</dbReference>
<dbReference type="GO" id="GO:0009414">
    <property type="term" value="P:response to water deprivation"/>
    <property type="evidence" value="ECO:0007669"/>
    <property type="project" value="TreeGrafter"/>
</dbReference>
<dbReference type="Proteomes" id="UP000233837">
    <property type="component" value="Unassembled WGS sequence"/>
</dbReference>
<dbReference type="GO" id="GO:0005886">
    <property type="term" value="C:plasma membrane"/>
    <property type="evidence" value="ECO:0007669"/>
    <property type="project" value="TreeGrafter"/>
</dbReference>
<dbReference type="EMBL" id="KZ502797">
    <property type="protein sequence ID" value="PKU72883.1"/>
    <property type="molecule type" value="Genomic_DNA"/>
</dbReference>
<dbReference type="PANTHER" id="PTHR10502:SF193">
    <property type="entry name" value="ANNEXIN D8"/>
    <property type="match status" value="1"/>
</dbReference>
<name>A0A2I0WB54_9ASPA</name>
<evidence type="ECO:0000256" key="1">
    <source>
        <dbReference type="ARBA" id="ARBA00022737"/>
    </source>
</evidence>